<dbReference type="FunFam" id="3.30.70.270:FF:000020">
    <property type="entry name" value="Transposon Tf2-6 polyprotein-like Protein"/>
    <property type="match status" value="1"/>
</dbReference>
<reference evidence="11" key="1">
    <citation type="submission" date="2022-06" db="EMBL/GenBank/DDBJ databases">
        <authorList>
            <person name="Berger JAMES D."/>
            <person name="Berger JAMES D."/>
        </authorList>
    </citation>
    <scope>NUCLEOTIDE SEQUENCE [LARGE SCALE GENOMIC DNA]</scope>
</reference>
<name>A0AA85JUY0_TRIRE</name>
<keyword evidence="3" id="KW-0548">Nucleotidyltransferase</keyword>
<feature type="domain" description="Peptidase A2" evidence="9">
    <location>
        <begin position="321"/>
        <end position="394"/>
    </location>
</feature>
<dbReference type="CDD" id="cd01647">
    <property type="entry name" value="RT_LTR"/>
    <property type="match status" value="1"/>
</dbReference>
<accession>A0AA85JUY0</accession>
<keyword evidence="1" id="KW-0645">Protease</keyword>
<evidence type="ECO:0000256" key="2">
    <source>
        <dbReference type="ARBA" id="ARBA00022679"/>
    </source>
</evidence>
<dbReference type="FunFam" id="2.40.70.10:FF:000130">
    <property type="entry name" value="Retrovirus-related Pol polyprotein from transposon opus-like Protein"/>
    <property type="match status" value="1"/>
</dbReference>
<feature type="compositionally biased region" description="Basic residues" evidence="8">
    <location>
        <begin position="241"/>
        <end position="254"/>
    </location>
</feature>
<dbReference type="PROSITE" id="PS00141">
    <property type="entry name" value="ASP_PROTEASE"/>
    <property type="match status" value="1"/>
</dbReference>
<dbReference type="GO" id="GO:0006508">
    <property type="term" value="P:proteolysis"/>
    <property type="evidence" value="ECO:0007669"/>
    <property type="project" value="UniProtKB-KW"/>
</dbReference>
<dbReference type="Pfam" id="PF23055">
    <property type="entry name" value="DUF7041"/>
    <property type="match status" value="1"/>
</dbReference>
<evidence type="ECO:0000256" key="8">
    <source>
        <dbReference type="SAM" id="MobiDB-lite"/>
    </source>
</evidence>
<evidence type="ECO:0000256" key="3">
    <source>
        <dbReference type="ARBA" id="ARBA00022695"/>
    </source>
</evidence>
<keyword evidence="11" id="KW-1185">Reference proteome</keyword>
<evidence type="ECO:0008006" key="13">
    <source>
        <dbReference type="Google" id="ProtNLM"/>
    </source>
</evidence>
<evidence type="ECO:0000259" key="10">
    <source>
        <dbReference type="PROSITE" id="PS50878"/>
    </source>
</evidence>
<dbReference type="AlphaFoldDB" id="A0AA85JUY0"/>
<dbReference type="InterPro" id="IPR000477">
    <property type="entry name" value="RT_dom"/>
</dbReference>
<dbReference type="InterPro" id="IPR050951">
    <property type="entry name" value="Retrovirus_Pol_polyprotein"/>
</dbReference>
<reference evidence="12" key="2">
    <citation type="submission" date="2023-11" db="UniProtKB">
        <authorList>
            <consortium name="WormBaseParasite"/>
        </authorList>
    </citation>
    <scope>IDENTIFICATION</scope>
</reference>
<dbReference type="Gene3D" id="3.30.70.270">
    <property type="match status" value="2"/>
</dbReference>
<dbReference type="SUPFAM" id="SSF56672">
    <property type="entry name" value="DNA/RNA polymerases"/>
    <property type="match status" value="1"/>
</dbReference>
<dbReference type="InterPro" id="IPR043502">
    <property type="entry name" value="DNA/RNA_pol_sf"/>
</dbReference>
<dbReference type="PROSITE" id="PS50175">
    <property type="entry name" value="ASP_PROT_RETROV"/>
    <property type="match status" value="1"/>
</dbReference>
<organism evidence="11 12">
    <name type="scientific">Trichobilharzia regenti</name>
    <name type="common">Nasal bird schistosome</name>
    <dbReference type="NCBI Taxonomy" id="157069"/>
    <lineage>
        <taxon>Eukaryota</taxon>
        <taxon>Metazoa</taxon>
        <taxon>Spiralia</taxon>
        <taxon>Lophotrochozoa</taxon>
        <taxon>Platyhelminthes</taxon>
        <taxon>Trematoda</taxon>
        <taxon>Digenea</taxon>
        <taxon>Strigeidida</taxon>
        <taxon>Schistosomatoidea</taxon>
        <taxon>Schistosomatidae</taxon>
        <taxon>Trichobilharzia</taxon>
    </lineage>
</organism>
<evidence type="ECO:0000259" key="9">
    <source>
        <dbReference type="PROSITE" id="PS50175"/>
    </source>
</evidence>
<dbReference type="GO" id="GO:0004190">
    <property type="term" value="F:aspartic-type endopeptidase activity"/>
    <property type="evidence" value="ECO:0007669"/>
    <property type="project" value="InterPro"/>
</dbReference>
<dbReference type="GO" id="GO:0003964">
    <property type="term" value="F:RNA-directed DNA polymerase activity"/>
    <property type="evidence" value="ECO:0007669"/>
    <property type="project" value="UniProtKB-KW"/>
</dbReference>
<dbReference type="PANTHER" id="PTHR37984:SF5">
    <property type="entry name" value="PROTEIN NYNRIN-LIKE"/>
    <property type="match status" value="1"/>
</dbReference>
<keyword evidence="5" id="KW-0255">Endonuclease</keyword>
<keyword evidence="7" id="KW-0695">RNA-directed DNA polymerase</keyword>
<dbReference type="Gene3D" id="3.10.10.10">
    <property type="entry name" value="HIV Type 1 Reverse Transcriptase, subunit A, domain 1"/>
    <property type="match status" value="1"/>
</dbReference>
<evidence type="ECO:0000256" key="5">
    <source>
        <dbReference type="ARBA" id="ARBA00022759"/>
    </source>
</evidence>
<dbReference type="InterPro" id="IPR018061">
    <property type="entry name" value="Retropepsins"/>
</dbReference>
<dbReference type="InterPro" id="IPR001969">
    <property type="entry name" value="Aspartic_peptidase_AS"/>
</dbReference>
<dbReference type="SUPFAM" id="SSF50630">
    <property type="entry name" value="Acid proteases"/>
    <property type="match status" value="1"/>
</dbReference>
<dbReference type="Pfam" id="PF00077">
    <property type="entry name" value="RVP"/>
    <property type="match status" value="1"/>
</dbReference>
<evidence type="ECO:0000256" key="6">
    <source>
        <dbReference type="ARBA" id="ARBA00022801"/>
    </source>
</evidence>
<dbReference type="Pfam" id="PF00078">
    <property type="entry name" value="RVT_1"/>
    <property type="match status" value="1"/>
</dbReference>
<feature type="domain" description="Reverse transcriptase" evidence="10">
    <location>
        <begin position="498"/>
        <end position="676"/>
    </location>
</feature>
<dbReference type="WBParaSite" id="TREG1_48500.1">
    <property type="protein sequence ID" value="TREG1_48500.1"/>
    <property type="gene ID" value="TREG1_48500"/>
</dbReference>
<evidence type="ECO:0000313" key="12">
    <source>
        <dbReference type="WBParaSite" id="TREG1_48500.1"/>
    </source>
</evidence>
<evidence type="ECO:0000313" key="11">
    <source>
        <dbReference type="Proteomes" id="UP000050795"/>
    </source>
</evidence>
<dbReference type="PROSITE" id="PS50878">
    <property type="entry name" value="RT_POL"/>
    <property type="match status" value="1"/>
</dbReference>
<sequence>MFFCFTIFLVCIIFAILLLLNHFSTNCIMSSDTPDTLQLGSVGTISLTVPVFRPKDSHLWFARLENYFTANKLTSQTVKFGILSTVLPDEIAEQVRQHIVQPSTDAPYDKLKEEVLRCTSLSDRQALDRLLSNVELGDKTPSQLMRHMQSLVAGRDIDKSLFYQIWLRRLPANIQQVLAYGDDDIDIEKLAKIADRMYERSTPQSVASTSRMPDTDDRIQALEHKVDTVLSQLAALTTRTRPSRSRSSSRRRLSRSPSTSRHHDTICWYHRSYGDNARRCRSPCNFQAKPKDISSCMKTSTVGNLRSSSRLFYVTDRNTGTTFLVDTGAEVSVLPPTTQERQHPDPAVTLQAVNKSNIVTYGSKRMTLDFGLQNTYDWSFIIADVPSPILGIDFLQQHKLLVDPVSPKLIDSLNKRYIAGTISRASSLNLMVTRTPASPYTDLVNQFPDLLQPSFRATELKHQVVHHIKTTGPPVFARPRRLDPHRLKIAKTEFDKMLELGIIRPSNSSWSSPLHMVPKKSSGEIRPCGDYRALNKQTVPDRYPIPHIHDFASNLPEVKIFSKIDLVRAYHHIPIHPDDVPKTAITTPFGLYEFVRMPFGLMNAAQTFQRLIDQVLRGLPFVYAYIDDLLIASADETEHVKHVRTVFERLHKYGMTINLDKCEFGKKSLKFLGHLIDNQGIRPVPDDVQAIKDYPLPDSFKKLRRFLGLVNFYRRFIPNCARVLQPLTDCLRGHSRSFHLPAEAVKAFEAVKQSLNDKTLLVRRQNDAPCLS</sequence>
<dbReference type="Gene3D" id="2.40.70.10">
    <property type="entry name" value="Acid Proteases"/>
    <property type="match status" value="1"/>
</dbReference>
<dbReference type="InterPro" id="IPR021109">
    <property type="entry name" value="Peptidase_aspartic_dom_sf"/>
</dbReference>
<dbReference type="InterPro" id="IPR043128">
    <property type="entry name" value="Rev_trsase/Diguanyl_cyclase"/>
</dbReference>
<keyword evidence="4" id="KW-0540">Nuclease</keyword>
<evidence type="ECO:0000256" key="1">
    <source>
        <dbReference type="ARBA" id="ARBA00022670"/>
    </source>
</evidence>
<keyword evidence="2" id="KW-0808">Transferase</keyword>
<keyword evidence="6" id="KW-0378">Hydrolase</keyword>
<dbReference type="FunFam" id="3.10.10.10:FF:000007">
    <property type="entry name" value="Retrovirus-related Pol polyprotein from transposon 17.6-like Protein"/>
    <property type="match status" value="1"/>
</dbReference>
<protein>
    <recommendedName>
        <fullName evidence="13">Reverse transcriptase domain-containing protein</fullName>
    </recommendedName>
</protein>
<evidence type="ECO:0000256" key="4">
    <source>
        <dbReference type="ARBA" id="ARBA00022722"/>
    </source>
</evidence>
<dbReference type="InterPro" id="IPR055469">
    <property type="entry name" value="DUF7041"/>
</dbReference>
<dbReference type="InterPro" id="IPR001995">
    <property type="entry name" value="Peptidase_A2_cat"/>
</dbReference>
<dbReference type="Proteomes" id="UP000050795">
    <property type="component" value="Unassembled WGS sequence"/>
</dbReference>
<proteinExistence type="predicted"/>
<dbReference type="GO" id="GO:0004519">
    <property type="term" value="F:endonuclease activity"/>
    <property type="evidence" value="ECO:0007669"/>
    <property type="project" value="UniProtKB-KW"/>
</dbReference>
<evidence type="ECO:0000256" key="7">
    <source>
        <dbReference type="ARBA" id="ARBA00022918"/>
    </source>
</evidence>
<dbReference type="PANTHER" id="PTHR37984">
    <property type="entry name" value="PROTEIN CBG26694"/>
    <property type="match status" value="1"/>
</dbReference>
<feature type="region of interest" description="Disordered" evidence="8">
    <location>
        <begin position="235"/>
        <end position="261"/>
    </location>
</feature>